<evidence type="ECO:0000313" key="3">
    <source>
        <dbReference type="Proteomes" id="UP000270296"/>
    </source>
</evidence>
<proteinExistence type="predicted"/>
<dbReference type="EMBL" id="UZAM01007347">
    <property type="protein sequence ID" value="VDO98543.1"/>
    <property type="molecule type" value="Genomic_DNA"/>
</dbReference>
<sequence length="115" mass="12467">MTALASSLRTGTRSDGRDVGMRTGGCDTMAVTTSDEGEEHCGTGLRDASLSRSLSFSFSLNLNLTHGQSGASPLSVSGMPRTACPPFRNPRVRQNNGKYGMHQKYRNTTRRRIKS</sequence>
<evidence type="ECO:0000313" key="4">
    <source>
        <dbReference type="WBParaSite" id="SBAD_0000280001-mRNA-1"/>
    </source>
</evidence>
<dbReference type="WBParaSite" id="SBAD_0000280001-mRNA-1">
    <property type="protein sequence ID" value="SBAD_0000280001-mRNA-1"/>
    <property type="gene ID" value="SBAD_0000280001"/>
</dbReference>
<feature type="compositionally biased region" description="Basic residues" evidence="1">
    <location>
        <begin position="101"/>
        <end position="115"/>
    </location>
</feature>
<feature type="region of interest" description="Disordered" evidence="1">
    <location>
        <begin position="68"/>
        <end position="115"/>
    </location>
</feature>
<evidence type="ECO:0000313" key="2">
    <source>
        <dbReference type="EMBL" id="VDO98543.1"/>
    </source>
</evidence>
<gene>
    <name evidence="2" type="ORF">SBAD_LOCUS2670</name>
</gene>
<protein>
    <submittedName>
        <fullName evidence="4">Secreted protein</fullName>
    </submittedName>
</protein>
<name>A0A183IGC6_9BILA</name>
<dbReference type="AlphaFoldDB" id="A0A183IGC6"/>
<feature type="region of interest" description="Disordered" evidence="1">
    <location>
        <begin position="1"/>
        <end position="44"/>
    </location>
</feature>
<evidence type="ECO:0000256" key="1">
    <source>
        <dbReference type="SAM" id="MobiDB-lite"/>
    </source>
</evidence>
<keyword evidence="3" id="KW-1185">Reference proteome</keyword>
<feature type="compositionally biased region" description="Polar residues" evidence="1">
    <location>
        <begin position="1"/>
        <end position="11"/>
    </location>
</feature>
<reference evidence="4" key="1">
    <citation type="submission" date="2016-06" db="UniProtKB">
        <authorList>
            <consortium name="WormBaseParasite"/>
        </authorList>
    </citation>
    <scope>IDENTIFICATION</scope>
</reference>
<organism evidence="4">
    <name type="scientific">Soboliphyme baturini</name>
    <dbReference type="NCBI Taxonomy" id="241478"/>
    <lineage>
        <taxon>Eukaryota</taxon>
        <taxon>Metazoa</taxon>
        <taxon>Ecdysozoa</taxon>
        <taxon>Nematoda</taxon>
        <taxon>Enoplea</taxon>
        <taxon>Dorylaimia</taxon>
        <taxon>Dioctophymatida</taxon>
        <taxon>Dioctophymatoidea</taxon>
        <taxon>Soboliphymatidae</taxon>
        <taxon>Soboliphyme</taxon>
    </lineage>
</organism>
<reference evidence="2 3" key="2">
    <citation type="submission" date="2018-11" db="EMBL/GenBank/DDBJ databases">
        <authorList>
            <consortium name="Pathogen Informatics"/>
        </authorList>
    </citation>
    <scope>NUCLEOTIDE SEQUENCE [LARGE SCALE GENOMIC DNA]</scope>
</reference>
<dbReference type="Proteomes" id="UP000270296">
    <property type="component" value="Unassembled WGS sequence"/>
</dbReference>
<accession>A0A183IGC6</accession>